<organism evidence="2 3">
    <name type="scientific">Corynebacterium striatum</name>
    <dbReference type="NCBI Taxonomy" id="43770"/>
    <lineage>
        <taxon>Bacteria</taxon>
        <taxon>Bacillati</taxon>
        <taxon>Actinomycetota</taxon>
        <taxon>Actinomycetes</taxon>
        <taxon>Mycobacteriales</taxon>
        <taxon>Corynebacteriaceae</taxon>
        <taxon>Corynebacterium</taxon>
    </lineage>
</organism>
<accession>A0ABC8CM29</accession>
<dbReference type="Proteomes" id="UP000231994">
    <property type="component" value="Chromosome"/>
</dbReference>
<feature type="domain" description="Helix-turn-helix" evidence="1">
    <location>
        <begin position="10"/>
        <end position="57"/>
    </location>
</feature>
<evidence type="ECO:0000313" key="3">
    <source>
        <dbReference type="Proteomes" id="UP000231994"/>
    </source>
</evidence>
<evidence type="ECO:0000259" key="1">
    <source>
        <dbReference type="Pfam" id="PF12728"/>
    </source>
</evidence>
<proteinExistence type="predicted"/>
<dbReference type="EMBL" id="CP024932">
    <property type="protein sequence ID" value="ATZ08333.1"/>
    <property type="molecule type" value="Genomic_DNA"/>
</dbReference>
<name>A0ABC8CM29_CORST</name>
<dbReference type="Pfam" id="PF12728">
    <property type="entry name" value="HTH_17"/>
    <property type="match status" value="1"/>
</dbReference>
<dbReference type="AlphaFoldDB" id="A0ABC8CM29"/>
<sequence length="64" mass="6839">MNPSKKARTYSVAETSEILGVSTRSLYRHVKSGAAAHLHPITVGDRVVFPRHVIDALTEPAGAA</sequence>
<dbReference type="InterPro" id="IPR041657">
    <property type="entry name" value="HTH_17"/>
</dbReference>
<gene>
    <name evidence="2" type="ORF">A9D01_05680</name>
</gene>
<dbReference type="RefSeq" id="WP_100618912.1">
    <property type="nucleotide sequence ID" value="NZ_CP024932.1"/>
</dbReference>
<protein>
    <recommendedName>
        <fullName evidence="1">Helix-turn-helix domain-containing protein</fullName>
    </recommendedName>
</protein>
<evidence type="ECO:0000313" key="2">
    <source>
        <dbReference type="EMBL" id="ATZ08333.1"/>
    </source>
</evidence>
<reference evidence="2 3" key="1">
    <citation type="submission" date="2017-11" db="EMBL/GenBank/DDBJ databases">
        <title>Whole genome sequencing of cultured pathogen.</title>
        <authorList>
            <person name="Hoffmann M."/>
            <person name="Sanchez M."/>
            <person name="Timme R."/>
            <person name="Nudel K."/>
            <person name="Bry L."/>
        </authorList>
    </citation>
    <scope>NUCLEOTIDE SEQUENCE [LARGE SCALE GENOMIC DNA]</scope>
    <source>
        <strain evidence="2 3">216</strain>
    </source>
</reference>